<name>A0A1L9NVY5_9RHOB</name>
<organism evidence="1 2">
    <name type="scientific">Planktotalea frisia</name>
    <dbReference type="NCBI Taxonomy" id="696762"/>
    <lineage>
        <taxon>Bacteria</taxon>
        <taxon>Pseudomonadati</taxon>
        <taxon>Pseudomonadota</taxon>
        <taxon>Alphaproteobacteria</taxon>
        <taxon>Rhodobacterales</taxon>
        <taxon>Paracoccaceae</taxon>
        <taxon>Planktotalea</taxon>
    </lineage>
</organism>
<evidence type="ECO:0000313" key="1">
    <source>
        <dbReference type="EMBL" id="OJI93381.1"/>
    </source>
</evidence>
<dbReference type="EMBL" id="MLCB01000145">
    <property type="protein sequence ID" value="OJI93381.1"/>
    <property type="molecule type" value="Genomic_DNA"/>
</dbReference>
<reference evidence="1 2" key="1">
    <citation type="submission" date="2016-10" db="EMBL/GenBank/DDBJ databases">
        <title>Genome sequence of Planktotalea frisia SH6-1.</title>
        <authorList>
            <person name="Poehlein A."/>
            <person name="Bakenhus I."/>
            <person name="Voget S."/>
            <person name="Brinkhoff T."/>
            <person name="Simon M."/>
        </authorList>
    </citation>
    <scope>NUCLEOTIDE SEQUENCE [LARGE SCALE GENOMIC DNA]</scope>
    <source>
        <strain evidence="1 2">SH6-1</strain>
    </source>
</reference>
<gene>
    <name evidence="1" type="ORF">PFRI_24250</name>
</gene>
<dbReference type="STRING" id="696762.PFRI_24250"/>
<accession>A0A1L9NVY5</accession>
<dbReference type="AlphaFoldDB" id="A0A1L9NVY5"/>
<keyword evidence="2" id="KW-1185">Reference proteome</keyword>
<protein>
    <submittedName>
        <fullName evidence="1">Uncharacterized protein</fullName>
    </submittedName>
</protein>
<comment type="caution">
    <text evidence="1">The sequence shown here is derived from an EMBL/GenBank/DDBJ whole genome shotgun (WGS) entry which is preliminary data.</text>
</comment>
<dbReference type="Proteomes" id="UP000184514">
    <property type="component" value="Unassembled WGS sequence"/>
</dbReference>
<evidence type="ECO:0000313" key="2">
    <source>
        <dbReference type="Proteomes" id="UP000184514"/>
    </source>
</evidence>
<proteinExistence type="predicted"/>
<sequence>MLHIGNTVSPILTLRINQSAATLRVRQFKGVVTMNKRAFLLGLSAVGLSGCGMFRRVEPVPVAREGFIVREAPVPQNNMTAFLPEGETIFMSGSINEDTATGFASVREANPDARRLVMLEADGVAGSPETLAFGRAVREAGFSTHLRNDSVISGGAVDAFIGGTQRTMEDGAVIAVRTGQDVEAHKAFATEMVGGDGYARFAEQFGRRRRPRAMTIAEIGAMGIVSANVGNVLAEN</sequence>